<keyword evidence="4" id="KW-1185">Reference proteome</keyword>
<feature type="domain" description="ChsH2 C-terminal OB-fold" evidence="1">
    <location>
        <begin position="59"/>
        <end position="118"/>
    </location>
</feature>
<evidence type="ECO:0000313" key="3">
    <source>
        <dbReference type="EMBL" id="MEQ3553441.1"/>
    </source>
</evidence>
<feature type="domain" description="ChsH2 rubredoxin-like zinc ribbon" evidence="2">
    <location>
        <begin position="27"/>
        <end position="56"/>
    </location>
</feature>
<evidence type="ECO:0000313" key="4">
    <source>
        <dbReference type="Proteomes" id="UP001494902"/>
    </source>
</evidence>
<dbReference type="EMBL" id="JBEDNQ010000010">
    <property type="protein sequence ID" value="MEQ3553441.1"/>
    <property type="molecule type" value="Genomic_DNA"/>
</dbReference>
<dbReference type="RefSeq" id="WP_349300508.1">
    <property type="nucleotide sequence ID" value="NZ_JBEDNQ010000010.1"/>
</dbReference>
<dbReference type="PANTHER" id="PTHR34075">
    <property type="entry name" value="BLR3430 PROTEIN"/>
    <property type="match status" value="1"/>
</dbReference>
<sequence length="145" mass="15584">MPPAETSSSTATRARPFRDGLLTLQPLRLLGSRCTACDCAVFPARTFCPACRAATVDPVELSPVGRVHSFTVVRQAPPDVEVPYTLAWIDLPTDRVRLMAQVVGVPPEEVTLDMPVELEPAPFGVDDTGSELVGFRFRTSAGVSS</sequence>
<accession>A0ABV1KG56</accession>
<proteinExistence type="predicted"/>
<dbReference type="PANTHER" id="PTHR34075:SF5">
    <property type="entry name" value="BLR3430 PROTEIN"/>
    <property type="match status" value="1"/>
</dbReference>
<organism evidence="3 4">
    <name type="scientific">Pseudonocardia nematodicida</name>
    <dbReference type="NCBI Taxonomy" id="1206997"/>
    <lineage>
        <taxon>Bacteria</taxon>
        <taxon>Bacillati</taxon>
        <taxon>Actinomycetota</taxon>
        <taxon>Actinomycetes</taxon>
        <taxon>Pseudonocardiales</taxon>
        <taxon>Pseudonocardiaceae</taxon>
        <taxon>Pseudonocardia</taxon>
    </lineage>
</organism>
<dbReference type="InterPro" id="IPR002878">
    <property type="entry name" value="ChsH2_C"/>
</dbReference>
<dbReference type="Pfam" id="PF12172">
    <property type="entry name" value="zf-ChsH2"/>
    <property type="match status" value="1"/>
</dbReference>
<evidence type="ECO:0000259" key="2">
    <source>
        <dbReference type="Pfam" id="PF12172"/>
    </source>
</evidence>
<reference evidence="3 4" key="1">
    <citation type="submission" date="2024-03" db="EMBL/GenBank/DDBJ databases">
        <title>Draft genome sequence of Pseudonocardia nematodicida JCM 31783.</title>
        <authorList>
            <person name="Butdee W."/>
            <person name="Duangmal K."/>
        </authorList>
    </citation>
    <scope>NUCLEOTIDE SEQUENCE [LARGE SCALE GENOMIC DNA]</scope>
    <source>
        <strain evidence="3 4">JCM 31783</strain>
    </source>
</reference>
<dbReference type="SUPFAM" id="SSF50249">
    <property type="entry name" value="Nucleic acid-binding proteins"/>
    <property type="match status" value="1"/>
</dbReference>
<dbReference type="InterPro" id="IPR012340">
    <property type="entry name" value="NA-bd_OB-fold"/>
</dbReference>
<dbReference type="Proteomes" id="UP001494902">
    <property type="component" value="Unassembled WGS sequence"/>
</dbReference>
<dbReference type="InterPro" id="IPR022002">
    <property type="entry name" value="ChsH2_Znr"/>
</dbReference>
<gene>
    <name evidence="3" type="ORF">WIS52_23465</name>
</gene>
<protein>
    <submittedName>
        <fullName evidence="3">OB-fold domain-containing protein</fullName>
    </submittedName>
</protein>
<comment type="caution">
    <text evidence="3">The sequence shown here is derived from an EMBL/GenBank/DDBJ whole genome shotgun (WGS) entry which is preliminary data.</text>
</comment>
<dbReference type="Pfam" id="PF01796">
    <property type="entry name" value="OB_ChsH2_C"/>
    <property type="match status" value="1"/>
</dbReference>
<evidence type="ECO:0000259" key="1">
    <source>
        <dbReference type="Pfam" id="PF01796"/>
    </source>
</evidence>
<dbReference type="InterPro" id="IPR052513">
    <property type="entry name" value="Thioester_dehydratase-like"/>
</dbReference>
<dbReference type="Gene3D" id="6.10.30.10">
    <property type="match status" value="1"/>
</dbReference>
<name>A0ABV1KG56_9PSEU</name>